<dbReference type="PANTHER" id="PTHR43205:SF42">
    <property type="entry name" value="ALCOHOL DEHYDROGENASE, ZINC-CONTAINING (AFU_ORTHOLOGUE AFUA_7G04530)"/>
    <property type="match status" value="1"/>
</dbReference>
<dbReference type="Gene3D" id="3.90.180.10">
    <property type="entry name" value="Medium-chain alcohol dehydrogenases, catalytic domain"/>
    <property type="match status" value="1"/>
</dbReference>
<dbReference type="InterPro" id="IPR013149">
    <property type="entry name" value="ADH-like_C"/>
</dbReference>
<dbReference type="InterPro" id="IPR045010">
    <property type="entry name" value="MDR_fam"/>
</dbReference>
<protein>
    <recommendedName>
        <fullName evidence="2">Enoyl reductase (ER) domain-containing protein</fullName>
    </recommendedName>
</protein>
<dbReference type="PANTHER" id="PTHR43205">
    <property type="entry name" value="PROSTAGLANDIN REDUCTASE"/>
    <property type="match status" value="1"/>
</dbReference>
<name>A0A9P6HPB8_9AGAM</name>
<evidence type="ECO:0000256" key="1">
    <source>
        <dbReference type="ARBA" id="ARBA00023002"/>
    </source>
</evidence>
<reference evidence="3" key="1">
    <citation type="journal article" date="2020" name="Nat. Commun.">
        <title>Large-scale genome sequencing of mycorrhizal fungi provides insights into the early evolution of symbiotic traits.</title>
        <authorList>
            <person name="Miyauchi S."/>
            <person name="Kiss E."/>
            <person name="Kuo A."/>
            <person name="Drula E."/>
            <person name="Kohler A."/>
            <person name="Sanchez-Garcia M."/>
            <person name="Morin E."/>
            <person name="Andreopoulos B."/>
            <person name="Barry K.W."/>
            <person name="Bonito G."/>
            <person name="Buee M."/>
            <person name="Carver A."/>
            <person name="Chen C."/>
            <person name="Cichocki N."/>
            <person name="Clum A."/>
            <person name="Culley D."/>
            <person name="Crous P.W."/>
            <person name="Fauchery L."/>
            <person name="Girlanda M."/>
            <person name="Hayes R.D."/>
            <person name="Keri Z."/>
            <person name="LaButti K."/>
            <person name="Lipzen A."/>
            <person name="Lombard V."/>
            <person name="Magnuson J."/>
            <person name="Maillard F."/>
            <person name="Murat C."/>
            <person name="Nolan M."/>
            <person name="Ohm R.A."/>
            <person name="Pangilinan J."/>
            <person name="Pereira M.F."/>
            <person name="Perotto S."/>
            <person name="Peter M."/>
            <person name="Pfister S."/>
            <person name="Riley R."/>
            <person name="Sitrit Y."/>
            <person name="Stielow J.B."/>
            <person name="Szollosi G."/>
            <person name="Zifcakova L."/>
            <person name="Stursova M."/>
            <person name="Spatafora J.W."/>
            <person name="Tedersoo L."/>
            <person name="Vaario L.M."/>
            <person name="Yamada A."/>
            <person name="Yan M."/>
            <person name="Wang P."/>
            <person name="Xu J."/>
            <person name="Bruns T."/>
            <person name="Baldrian P."/>
            <person name="Vilgalys R."/>
            <person name="Dunand C."/>
            <person name="Henrissat B."/>
            <person name="Grigoriev I.V."/>
            <person name="Hibbett D."/>
            <person name="Nagy L.G."/>
            <person name="Martin F.M."/>
        </authorList>
    </citation>
    <scope>NUCLEOTIDE SEQUENCE</scope>
    <source>
        <strain evidence="3">UH-Tt-Lm1</strain>
    </source>
</reference>
<keyword evidence="4" id="KW-1185">Reference proteome</keyword>
<evidence type="ECO:0000259" key="2">
    <source>
        <dbReference type="SMART" id="SM00829"/>
    </source>
</evidence>
<dbReference type="AlphaFoldDB" id="A0A9P6HPB8"/>
<gene>
    <name evidence="3" type="ORF">BJ322DRAFT_413741</name>
</gene>
<reference evidence="3" key="2">
    <citation type="submission" date="2020-11" db="EMBL/GenBank/DDBJ databases">
        <authorList>
            <consortium name="DOE Joint Genome Institute"/>
            <person name="Kuo A."/>
            <person name="Miyauchi S."/>
            <person name="Kiss E."/>
            <person name="Drula E."/>
            <person name="Kohler A."/>
            <person name="Sanchez-Garcia M."/>
            <person name="Andreopoulos B."/>
            <person name="Barry K.W."/>
            <person name="Bonito G."/>
            <person name="Buee M."/>
            <person name="Carver A."/>
            <person name="Chen C."/>
            <person name="Cichocki N."/>
            <person name="Clum A."/>
            <person name="Culley D."/>
            <person name="Crous P.W."/>
            <person name="Fauchery L."/>
            <person name="Girlanda M."/>
            <person name="Hayes R."/>
            <person name="Keri Z."/>
            <person name="Labutti K."/>
            <person name="Lipzen A."/>
            <person name="Lombard V."/>
            <person name="Magnuson J."/>
            <person name="Maillard F."/>
            <person name="Morin E."/>
            <person name="Murat C."/>
            <person name="Nolan M."/>
            <person name="Ohm R."/>
            <person name="Pangilinan J."/>
            <person name="Pereira M."/>
            <person name="Perotto S."/>
            <person name="Peter M."/>
            <person name="Riley R."/>
            <person name="Sitrit Y."/>
            <person name="Stielow B."/>
            <person name="Szollosi G."/>
            <person name="Zifcakova L."/>
            <person name="Stursova M."/>
            <person name="Spatafora J.W."/>
            <person name="Tedersoo L."/>
            <person name="Vaario L.-M."/>
            <person name="Yamada A."/>
            <person name="Yan M."/>
            <person name="Wang P."/>
            <person name="Xu J."/>
            <person name="Bruns T."/>
            <person name="Baldrian P."/>
            <person name="Vilgalys R."/>
            <person name="Henrissat B."/>
            <person name="Grigoriev I.V."/>
            <person name="Hibbett D."/>
            <person name="Nagy L.G."/>
            <person name="Martin F.M."/>
        </authorList>
    </citation>
    <scope>NUCLEOTIDE SEQUENCE</scope>
    <source>
        <strain evidence="3">UH-Tt-Lm1</strain>
    </source>
</reference>
<dbReference type="Pfam" id="PF16884">
    <property type="entry name" value="ADH_N_2"/>
    <property type="match status" value="1"/>
</dbReference>
<dbReference type="InterPro" id="IPR041694">
    <property type="entry name" value="ADH_N_2"/>
</dbReference>
<proteinExistence type="predicted"/>
<comment type="caution">
    <text evidence="3">The sequence shown here is derived from an EMBL/GenBank/DDBJ whole genome shotgun (WGS) entry which is preliminary data.</text>
</comment>
<dbReference type="OrthoDB" id="809632at2759"/>
<evidence type="ECO:0000313" key="3">
    <source>
        <dbReference type="EMBL" id="KAF9790856.1"/>
    </source>
</evidence>
<dbReference type="SUPFAM" id="SSF50129">
    <property type="entry name" value="GroES-like"/>
    <property type="match status" value="1"/>
</dbReference>
<dbReference type="Gene3D" id="3.40.50.720">
    <property type="entry name" value="NAD(P)-binding Rossmann-like Domain"/>
    <property type="match status" value="1"/>
</dbReference>
<dbReference type="InterPro" id="IPR036291">
    <property type="entry name" value="NAD(P)-bd_dom_sf"/>
</dbReference>
<dbReference type="EMBL" id="WIUZ02000002">
    <property type="protein sequence ID" value="KAF9790856.1"/>
    <property type="molecule type" value="Genomic_DNA"/>
</dbReference>
<accession>A0A9P6HPB8</accession>
<organism evidence="3 4">
    <name type="scientific">Thelephora terrestris</name>
    <dbReference type="NCBI Taxonomy" id="56493"/>
    <lineage>
        <taxon>Eukaryota</taxon>
        <taxon>Fungi</taxon>
        <taxon>Dikarya</taxon>
        <taxon>Basidiomycota</taxon>
        <taxon>Agaricomycotina</taxon>
        <taxon>Agaricomycetes</taxon>
        <taxon>Thelephorales</taxon>
        <taxon>Thelephoraceae</taxon>
        <taxon>Thelephora</taxon>
    </lineage>
</organism>
<dbReference type="Pfam" id="PF00107">
    <property type="entry name" value="ADH_zinc_N"/>
    <property type="match status" value="1"/>
</dbReference>
<dbReference type="SUPFAM" id="SSF51735">
    <property type="entry name" value="NAD(P)-binding Rossmann-fold domains"/>
    <property type="match status" value="1"/>
</dbReference>
<evidence type="ECO:0000313" key="4">
    <source>
        <dbReference type="Proteomes" id="UP000736335"/>
    </source>
</evidence>
<dbReference type="Proteomes" id="UP000736335">
    <property type="component" value="Unassembled WGS sequence"/>
</dbReference>
<dbReference type="SMART" id="SM00829">
    <property type="entry name" value="PKS_ER"/>
    <property type="match status" value="1"/>
</dbReference>
<dbReference type="InterPro" id="IPR020843">
    <property type="entry name" value="ER"/>
</dbReference>
<dbReference type="InterPro" id="IPR011032">
    <property type="entry name" value="GroES-like_sf"/>
</dbReference>
<sequence>MHLPSTYKQYVFDERPTEHITPTTFKCETKSTSDLKVGPGQVLVEVTWISLDPAMRSWLNDSKRAYTPPVKLGEVMRAAGLGIVVQVGEGSRFSVGDEVSGVVGWREYAVLDDKAVTKLPTIAGAQALDFLGPLGHVGMTAYFGLIDIGKIKAGETLFVSGAAGAVGSVTCQIGKIMGLKVVAIAGSDEKVEWLKKEIGVDVAVNYKAPDFRQQIIAAGFADVYFDNVGGEILNLMMTRMAMKGRIALCGAISDYNGKPKGLTNYTSLIAQRARIEGFVVMDYVKQYPVAMKAIAEWTGKGLLKRKFHIVDGLDAAPAALPLLYSGGNTGKLVVKVSRHEAASKL</sequence>
<keyword evidence="1" id="KW-0560">Oxidoreductase</keyword>
<feature type="domain" description="Enoyl reductase (ER)" evidence="2">
    <location>
        <begin position="20"/>
        <end position="334"/>
    </location>
</feature>
<dbReference type="GO" id="GO:0016628">
    <property type="term" value="F:oxidoreductase activity, acting on the CH-CH group of donors, NAD or NADP as acceptor"/>
    <property type="evidence" value="ECO:0007669"/>
    <property type="project" value="InterPro"/>
</dbReference>
<dbReference type="CDD" id="cd05288">
    <property type="entry name" value="PGDH"/>
    <property type="match status" value="1"/>
</dbReference>
<dbReference type="FunFam" id="3.40.50.720:FF:000121">
    <property type="entry name" value="Prostaglandin reductase 2"/>
    <property type="match status" value="1"/>
</dbReference>